<dbReference type="PANTHER" id="PTHR21621:SF0">
    <property type="entry name" value="BETA-CITRYLGLUTAMATE SYNTHASE B-RELATED"/>
    <property type="match status" value="1"/>
</dbReference>
<feature type="domain" description="ATP-grasp" evidence="11">
    <location>
        <begin position="107"/>
        <end position="267"/>
    </location>
</feature>
<dbReference type="NCBIfam" id="TIGR00768">
    <property type="entry name" value="rimK_fam"/>
    <property type="match status" value="1"/>
</dbReference>
<dbReference type="Gene3D" id="3.30.470.20">
    <property type="entry name" value="ATP-grasp fold, B domain"/>
    <property type="match status" value="1"/>
</dbReference>
<evidence type="ECO:0000256" key="8">
    <source>
        <dbReference type="ARBA" id="ARBA00022917"/>
    </source>
</evidence>
<reference evidence="12 13" key="1">
    <citation type="submission" date="2015-06" db="EMBL/GenBank/DDBJ databases">
        <title>New insights into the roles of widespread benthic archaea in carbon and nitrogen cycling.</title>
        <authorList>
            <person name="Lazar C.S."/>
            <person name="Baker B.J."/>
            <person name="Seitz K.W."/>
            <person name="Hyde A.S."/>
            <person name="Dick G.J."/>
            <person name="Hinrichs K.-U."/>
            <person name="Teske A.P."/>
        </authorList>
    </citation>
    <scope>NUCLEOTIDE SEQUENCE [LARGE SCALE GENOMIC DNA]</scope>
    <source>
        <strain evidence="12">DG-45</strain>
    </source>
</reference>
<dbReference type="GO" id="GO:0006412">
    <property type="term" value="P:translation"/>
    <property type="evidence" value="ECO:0007669"/>
    <property type="project" value="UniProtKB-KW"/>
</dbReference>
<dbReference type="PANTHER" id="PTHR21621">
    <property type="entry name" value="RIBOSOMAL PROTEIN S6 MODIFICATION PROTEIN"/>
    <property type="match status" value="1"/>
</dbReference>
<dbReference type="PROSITE" id="PS50975">
    <property type="entry name" value="ATP_GRASP"/>
    <property type="match status" value="1"/>
</dbReference>
<comment type="cofactor">
    <cofactor evidence="2">
        <name>Mg(2+)</name>
        <dbReference type="ChEBI" id="CHEBI:18420"/>
    </cofactor>
</comment>
<keyword evidence="7" id="KW-0460">Magnesium</keyword>
<dbReference type="GO" id="GO:0005737">
    <property type="term" value="C:cytoplasm"/>
    <property type="evidence" value="ECO:0007669"/>
    <property type="project" value="TreeGrafter"/>
</dbReference>
<dbReference type="SUPFAM" id="SSF56059">
    <property type="entry name" value="Glutathione synthetase ATP-binding domain-like"/>
    <property type="match status" value="1"/>
</dbReference>
<gene>
    <name evidence="12" type="ORF">AC482_04175</name>
</gene>
<dbReference type="AlphaFoldDB" id="A0A0M0BPD0"/>
<evidence type="ECO:0000256" key="4">
    <source>
        <dbReference type="ARBA" id="ARBA00022723"/>
    </source>
</evidence>
<evidence type="ECO:0000256" key="6">
    <source>
        <dbReference type="ARBA" id="ARBA00022840"/>
    </source>
</evidence>
<evidence type="ECO:0000256" key="1">
    <source>
        <dbReference type="ARBA" id="ARBA00001936"/>
    </source>
</evidence>
<comment type="caution">
    <text evidence="12">The sequence shown here is derived from an EMBL/GenBank/DDBJ whole genome shotgun (WGS) entry which is preliminary data.</text>
</comment>
<evidence type="ECO:0000259" key="11">
    <source>
        <dbReference type="PROSITE" id="PS50975"/>
    </source>
</evidence>
<keyword evidence="8" id="KW-0648">Protein biosynthesis</keyword>
<dbReference type="InterPro" id="IPR011761">
    <property type="entry name" value="ATP-grasp"/>
</dbReference>
<dbReference type="InterPro" id="IPR041107">
    <property type="entry name" value="Rimk_N"/>
</dbReference>
<keyword evidence="3" id="KW-0436">Ligase</keyword>
<evidence type="ECO:0000256" key="3">
    <source>
        <dbReference type="ARBA" id="ARBA00022598"/>
    </source>
</evidence>
<evidence type="ECO:0000313" key="12">
    <source>
        <dbReference type="EMBL" id="KON30294.1"/>
    </source>
</evidence>
<sequence>MKVGIIASDRGEWHVQQLQGELARRGVEAYVLPPTRFLSRIEARPRVSVRGYGLDDYDAVVVRKVPGGAPEQVFYRMDVLHRLEDLGIYVINPAESIERAVDKYYTSTLMEDAGIRTPRTVVTETFSEAMEAFDELGGDVVVKPLFGSLGMGMARVSDRDVAYRVFRALEMTGGVYYLQEFIPHGNRDIRAFVVGGRVVASMLRVAEGWKTNISGGARAEPYGLEEELAELSVKASEAVGLEYAGVDLLRSDRDGGFYVVELNSTPGWQGLQAVTEARIA</sequence>
<evidence type="ECO:0000256" key="9">
    <source>
        <dbReference type="ARBA" id="ARBA00023211"/>
    </source>
</evidence>
<dbReference type="Pfam" id="PF08443">
    <property type="entry name" value="RimK"/>
    <property type="match status" value="1"/>
</dbReference>
<keyword evidence="6 10" id="KW-0067">ATP-binding</keyword>
<organism evidence="12 13">
    <name type="scientific">miscellaneous Crenarchaeota group-15 archaeon DG-45</name>
    <dbReference type="NCBI Taxonomy" id="1685127"/>
    <lineage>
        <taxon>Archaea</taxon>
        <taxon>Candidatus Bathyarchaeota</taxon>
        <taxon>MCG-15</taxon>
    </lineage>
</organism>
<dbReference type="GO" id="GO:0016879">
    <property type="term" value="F:ligase activity, forming carbon-nitrogen bonds"/>
    <property type="evidence" value="ECO:0007669"/>
    <property type="project" value="TreeGrafter"/>
</dbReference>
<name>A0A0M0BPD0_9ARCH</name>
<keyword evidence="4" id="KW-0479">Metal-binding</keyword>
<dbReference type="Gene3D" id="3.40.50.20">
    <property type="match status" value="1"/>
</dbReference>
<feature type="non-terminal residue" evidence="12">
    <location>
        <position position="280"/>
    </location>
</feature>
<dbReference type="InterPro" id="IPR004666">
    <property type="entry name" value="Rp_bS6_RimK/Lys_biosynth_LsyX"/>
</dbReference>
<dbReference type="GO" id="GO:0046872">
    <property type="term" value="F:metal ion binding"/>
    <property type="evidence" value="ECO:0007669"/>
    <property type="project" value="UniProtKB-KW"/>
</dbReference>
<evidence type="ECO:0000256" key="7">
    <source>
        <dbReference type="ARBA" id="ARBA00022842"/>
    </source>
</evidence>
<dbReference type="EMBL" id="LFWZ01000035">
    <property type="protein sequence ID" value="KON30294.1"/>
    <property type="molecule type" value="Genomic_DNA"/>
</dbReference>
<dbReference type="InterPro" id="IPR013815">
    <property type="entry name" value="ATP_grasp_subdomain_1"/>
</dbReference>
<evidence type="ECO:0000256" key="2">
    <source>
        <dbReference type="ARBA" id="ARBA00001946"/>
    </source>
</evidence>
<dbReference type="Gene3D" id="3.30.1490.20">
    <property type="entry name" value="ATP-grasp fold, A domain"/>
    <property type="match status" value="1"/>
</dbReference>
<dbReference type="Pfam" id="PF18030">
    <property type="entry name" value="Rimk_N"/>
    <property type="match status" value="1"/>
</dbReference>
<protein>
    <recommendedName>
        <fullName evidence="11">ATP-grasp domain-containing protein</fullName>
    </recommendedName>
</protein>
<dbReference type="Proteomes" id="UP000037210">
    <property type="component" value="Unassembled WGS sequence"/>
</dbReference>
<keyword evidence="5 10" id="KW-0547">Nucleotide-binding</keyword>
<proteinExistence type="predicted"/>
<evidence type="ECO:0000256" key="10">
    <source>
        <dbReference type="PROSITE-ProRule" id="PRU00409"/>
    </source>
</evidence>
<evidence type="ECO:0000313" key="13">
    <source>
        <dbReference type="Proteomes" id="UP000037210"/>
    </source>
</evidence>
<dbReference type="GO" id="GO:0005524">
    <property type="term" value="F:ATP binding"/>
    <property type="evidence" value="ECO:0007669"/>
    <property type="project" value="UniProtKB-UniRule"/>
</dbReference>
<dbReference type="InterPro" id="IPR013651">
    <property type="entry name" value="ATP-grasp_RimK-type"/>
</dbReference>
<accession>A0A0M0BPD0</accession>
<keyword evidence="9" id="KW-0464">Manganese</keyword>
<evidence type="ECO:0000256" key="5">
    <source>
        <dbReference type="ARBA" id="ARBA00022741"/>
    </source>
</evidence>
<comment type="cofactor">
    <cofactor evidence="1">
        <name>Mn(2+)</name>
        <dbReference type="ChEBI" id="CHEBI:29035"/>
    </cofactor>
</comment>